<organism evidence="4 5">
    <name type="scientific">Massilia agilis</name>
    <dbReference type="NCBI Taxonomy" id="1811226"/>
    <lineage>
        <taxon>Bacteria</taxon>
        <taxon>Pseudomonadati</taxon>
        <taxon>Pseudomonadota</taxon>
        <taxon>Betaproteobacteria</taxon>
        <taxon>Burkholderiales</taxon>
        <taxon>Oxalobacteraceae</taxon>
        <taxon>Telluria group</taxon>
        <taxon>Massilia</taxon>
    </lineage>
</organism>
<dbReference type="PANTHER" id="PTHR44591">
    <property type="entry name" value="STRESS RESPONSE REGULATOR PROTEIN 1"/>
    <property type="match status" value="1"/>
</dbReference>
<proteinExistence type="predicted"/>
<evidence type="ECO:0000259" key="3">
    <source>
        <dbReference type="PROSITE" id="PS50110"/>
    </source>
</evidence>
<dbReference type="PROSITE" id="PS50110">
    <property type="entry name" value="RESPONSE_REGULATORY"/>
    <property type="match status" value="1"/>
</dbReference>
<dbReference type="Proteomes" id="UP001206126">
    <property type="component" value="Unassembled WGS sequence"/>
</dbReference>
<evidence type="ECO:0000256" key="2">
    <source>
        <dbReference type="PROSITE-ProRule" id="PRU00169"/>
    </source>
</evidence>
<dbReference type="PANTHER" id="PTHR44591:SF21">
    <property type="entry name" value="TWO-COMPONENT RESPONSE REGULATOR"/>
    <property type="match status" value="1"/>
</dbReference>
<evidence type="ECO:0000313" key="5">
    <source>
        <dbReference type="Proteomes" id="UP001206126"/>
    </source>
</evidence>
<protein>
    <submittedName>
        <fullName evidence="4">Response regulator</fullName>
    </submittedName>
</protein>
<evidence type="ECO:0000256" key="1">
    <source>
        <dbReference type="ARBA" id="ARBA00022553"/>
    </source>
</evidence>
<dbReference type="InterPro" id="IPR011006">
    <property type="entry name" value="CheY-like_superfamily"/>
</dbReference>
<gene>
    <name evidence="4" type="ORF">NX774_04810</name>
</gene>
<dbReference type="EMBL" id="JANUHB010000001">
    <property type="protein sequence ID" value="MCS0807240.1"/>
    <property type="molecule type" value="Genomic_DNA"/>
</dbReference>
<dbReference type="InterPro" id="IPR001789">
    <property type="entry name" value="Sig_transdc_resp-reg_receiver"/>
</dbReference>
<dbReference type="Pfam" id="PF00072">
    <property type="entry name" value="Response_reg"/>
    <property type="match status" value="1"/>
</dbReference>
<feature type="domain" description="Response regulatory" evidence="3">
    <location>
        <begin position="6"/>
        <end position="120"/>
    </location>
</feature>
<dbReference type="InterPro" id="IPR050595">
    <property type="entry name" value="Bact_response_regulator"/>
</dbReference>
<dbReference type="SMART" id="SM00448">
    <property type="entry name" value="REC"/>
    <property type="match status" value="1"/>
</dbReference>
<name>A0ABT2D7G4_9BURK</name>
<reference evidence="4 5" key="1">
    <citation type="submission" date="2022-08" db="EMBL/GenBank/DDBJ databases">
        <title>Reclassification of Massilia species as members of the genera Telluria, Duganella, Pseudoduganella, Mokoshia gen. nov. and Zemynaea gen. nov. using orthogonal and non-orthogonal genome-based approaches.</title>
        <authorList>
            <person name="Bowman J.P."/>
        </authorList>
    </citation>
    <scope>NUCLEOTIDE SEQUENCE [LARGE SCALE GENOMIC DNA]</scope>
    <source>
        <strain evidence="4 5">JCM 31605</strain>
    </source>
</reference>
<comment type="caution">
    <text evidence="4">The sequence shown here is derived from an EMBL/GenBank/DDBJ whole genome shotgun (WGS) entry which is preliminary data.</text>
</comment>
<keyword evidence="1 2" id="KW-0597">Phosphoprotein</keyword>
<sequence>MRATTVLAIVDDDEAFARALRRVLGAYGYATVHFPSGTDLVAAGDGACFACLVIDIELGPLSGFDLYRFLRDRGRAPPAVFVTGQGCPAYLREALALGCLAYLEKPFESADLLRVLDHLA</sequence>
<feature type="modified residue" description="4-aspartylphosphate" evidence="2">
    <location>
        <position position="55"/>
    </location>
</feature>
<evidence type="ECO:0000313" key="4">
    <source>
        <dbReference type="EMBL" id="MCS0807240.1"/>
    </source>
</evidence>
<dbReference type="RefSeq" id="WP_258821015.1">
    <property type="nucleotide sequence ID" value="NZ_JANUHB010000001.1"/>
</dbReference>
<accession>A0ABT2D7G4</accession>
<keyword evidence="5" id="KW-1185">Reference proteome</keyword>
<dbReference type="SUPFAM" id="SSF52172">
    <property type="entry name" value="CheY-like"/>
    <property type="match status" value="1"/>
</dbReference>
<dbReference type="Gene3D" id="3.40.50.2300">
    <property type="match status" value="1"/>
</dbReference>